<name>A0A1A6XMS3_STEMA</name>
<dbReference type="EMBL" id="LYVJ01000013">
    <property type="protein sequence ID" value="OBU64807.1"/>
    <property type="molecule type" value="Genomic_DNA"/>
</dbReference>
<reference evidence="1 2" key="1">
    <citation type="submission" date="2016-05" db="EMBL/GenBank/DDBJ databases">
        <title>Draft Genome Sequences of Stenotrophomonas maltophilia Strains Sm32COP, Sm41DVV, Sm46PAILV, SmF3, SmF22, SmSOFb1 and SmCVFa1, Isolated from Different Manures, in France.</title>
        <authorList>
            <person name="Nazaret S."/>
            <person name="Bodilis J."/>
        </authorList>
    </citation>
    <scope>NUCLEOTIDE SEQUENCE [LARGE SCALE GENOMIC DNA]</scope>
    <source>
        <strain evidence="1 2">Sm46PAILV</strain>
    </source>
</reference>
<gene>
    <name evidence="1" type="ORF">A9K58_16295</name>
</gene>
<sequence>MLKQLLHLSMNAIAGDKGSMQNLLVGPEESRRDMLALIDYVGSAPGVLAWSAPHRAEAMLERQCDGRKSSADIGAKID</sequence>
<dbReference type="AlphaFoldDB" id="A0A1A6XMS3"/>
<protein>
    <submittedName>
        <fullName evidence="1">Uncharacterized protein</fullName>
    </submittedName>
</protein>
<organism evidence="1 2">
    <name type="scientific">Stenotrophomonas maltophilia</name>
    <name type="common">Pseudomonas maltophilia</name>
    <name type="synonym">Xanthomonas maltophilia</name>
    <dbReference type="NCBI Taxonomy" id="40324"/>
    <lineage>
        <taxon>Bacteria</taxon>
        <taxon>Pseudomonadati</taxon>
        <taxon>Pseudomonadota</taxon>
        <taxon>Gammaproteobacteria</taxon>
        <taxon>Lysobacterales</taxon>
        <taxon>Lysobacteraceae</taxon>
        <taxon>Stenotrophomonas</taxon>
        <taxon>Stenotrophomonas maltophilia group</taxon>
    </lineage>
</organism>
<dbReference type="Proteomes" id="UP000092256">
    <property type="component" value="Unassembled WGS sequence"/>
</dbReference>
<evidence type="ECO:0000313" key="2">
    <source>
        <dbReference type="Proteomes" id="UP000092256"/>
    </source>
</evidence>
<comment type="caution">
    <text evidence="1">The sequence shown here is derived from an EMBL/GenBank/DDBJ whole genome shotgun (WGS) entry which is preliminary data.</text>
</comment>
<dbReference type="RefSeq" id="WP_065200331.1">
    <property type="nucleotide sequence ID" value="NZ_LYVJ01000013.1"/>
</dbReference>
<accession>A0A1A6XMS3</accession>
<evidence type="ECO:0000313" key="1">
    <source>
        <dbReference type="EMBL" id="OBU64807.1"/>
    </source>
</evidence>
<proteinExistence type="predicted"/>